<dbReference type="Gene3D" id="2.60.200.20">
    <property type="match status" value="1"/>
</dbReference>
<dbReference type="GO" id="GO:0030870">
    <property type="term" value="C:Mre11 complex"/>
    <property type="evidence" value="ECO:0007669"/>
    <property type="project" value="InterPro"/>
</dbReference>
<feature type="compositionally biased region" description="Polar residues" evidence="1">
    <location>
        <begin position="550"/>
        <end position="578"/>
    </location>
</feature>
<gene>
    <name evidence="2" type="ORF">POSPLADRAFT_1065939</name>
</gene>
<dbReference type="OrthoDB" id="552194at2759"/>
<dbReference type="InterPro" id="IPR008984">
    <property type="entry name" value="SMAD_FHA_dom_sf"/>
</dbReference>
<feature type="region of interest" description="Disordered" evidence="1">
    <location>
        <begin position="759"/>
        <end position="792"/>
    </location>
</feature>
<feature type="compositionally biased region" description="Basic residues" evidence="1">
    <location>
        <begin position="496"/>
        <end position="505"/>
    </location>
</feature>
<organism evidence="2 3">
    <name type="scientific">Postia placenta MAD-698-R-SB12</name>
    <dbReference type="NCBI Taxonomy" id="670580"/>
    <lineage>
        <taxon>Eukaryota</taxon>
        <taxon>Fungi</taxon>
        <taxon>Dikarya</taxon>
        <taxon>Basidiomycota</taxon>
        <taxon>Agaricomycotina</taxon>
        <taxon>Agaricomycetes</taxon>
        <taxon>Polyporales</taxon>
        <taxon>Adustoporiaceae</taxon>
        <taxon>Rhodonia</taxon>
    </lineage>
</organism>
<dbReference type="SUPFAM" id="SSF49879">
    <property type="entry name" value="SMAD/FHA domain"/>
    <property type="match status" value="1"/>
</dbReference>
<accession>A0A1X6N2N4</accession>
<sequence length="988" mass="108678">MWVVTGPFDGKESDELQPASSKLLKAGKTYTIGRKDQSLVIRHKKISREHARIGVDLCSEQDVANPKSAPPLWIEIIRSDKKKEVARHLIRVGQELPISLNAGERFQLQDGDSIEMVTGVPISLKWQQVCCYWSPKDDPSISLQTCASLGIHVVPTLRHEVTHHLASALTLSPELATSMISVAVIVKPEWLAEVIRLGESADDAPSQLEREFKPPHVSKYRPTFSPFLPSPVKSTSRWEPNEARVGLFRGYRFMFVGEKGRETQDAMKELVKRAEGDYECVAVEGGRSAWHKALAKGKSKGKALVLVADEGSMKIAIGQDRWQEFVDEAKSFELRFVNRAKVIEAVIHIDIQFIDSSLKGGDADTQSGSPLPDVVQNTHPDEPSIPPQTQEPTPALASEAPPPRRPLVRRLPSRAPSRAPSLPPDTASATTVEGAQPQDPDAPKPRRQLVRRLVKPKTTIIGVDDPSVELDGEPALQPSTSSTVQKEDAPQEPSRAPRRLLKRRLGPNGPLASQVPPPSEDTLAAEPEEPPLKKFKALFEESDPARVAQSGMQSGISTGQTADAGESITQSESGTTQVHPRLRAGGRTQLAALAEEEEESMSGATPDLNVLQPNQSQGLKRKTPMEEDEDVEMVDEEGPRPKRRAVEDVNAVQSSAFGAVGKPPSQATAKPSSRKPSGAAPGKPDMDEAFLKAVATTKRGKRAEDTFDREFNNLRISKPDLDRDEQQKEWAVLDDFGDDGDMRGNFMVIVEMDVHRKDGEQRALRAGGGRTDWEGRPDFKKFKKKAPAGSRRAVELYAEDADDYGVGPQYWKGSSQLPSQAKADSKLQSHLDSSEITHTQRQKPRSGTPHTRHTQAADLDNYDDSMDDSQPVEKPKTQSRAPSSQPSRARTRQTQGRGKKLPLFIESDDDVEKDASPPQDEDEFIDDIQSGSDHDLTLRSTTRTQRPSQRKSTRAAATREQAPPVLVDDDSDDGATFKGFGARKTRRT</sequence>
<evidence type="ECO:0000313" key="3">
    <source>
        <dbReference type="Proteomes" id="UP000194127"/>
    </source>
</evidence>
<keyword evidence="3" id="KW-1185">Reference proteome</keyword>
<proteinExistence type="predicted"/>
<dbReference type="GeneID" id="36326969"/>
<feature type="compositionally biased region" description="Basic and acidic residues" evidence="1">
    <location>
        <begin position="823"/>
        <end position="835"/>
    </location>
</feature>
<feature type="compositionally biased region" description="Low complexity" evidence="1">
    <location>
        <begin position="878"/>
        <end position="895"/>
    </location>
</feature>
<dbReference type="Proteomes" id="UP000194127">
    <property type="component" value="Unassembled WGS sequence"/>
</dbReference>
<protein>
    <submittedName>
        <fullName evidence="2">Uncharacterized protein</fullName>
    </submittedName>
</protein>
<dbReference type="EMBL" id="KZ110596">
    <property type="protein sequence ID" value="OSX62879.1"/>
    <property type="molecule type" value="Genomic_DNA"/>
</dbReference>
<feature type="region of interest" description="Disordered" evidence="1">
    <location>
        <begin position="361"/>
        <end position="448"/>
    </location>
</feature>
<dbReference type="PANTHER" id="PTHR12162:SF0">
    <property type="entry name" value="NIBRIN"/>
    <property type="match status" value="1"/>
</dbReference>
<feature type="compositionally biased region" description="Polar residues" evidence="1">
    <location>
        <begin position="665"/>
        <end position="675"/>
    </location>
</feature>
<dbReference type="GO" id="GO:0007095">
    <property type="term" value="P:mitotic G2 DNA damage checkpoint signaling"/>
    <property type="evidence" value="ECO:0007669"/>
    <property type="project" value="InterPro"/>
</dbReference>
<dbReference type="AlphaFoldDB" id="A0A1X6N2N4"/>
<evidence type="ECO:0000256" key="1">
    <source>
        <dbReference type="SAM" id="MobiDB-lite"/>
    </source>
</evidence>
<reference evidence="2 3" key="1">
    <citation type="submission" date="2017-04" db="EMBL/GenBank/DDBJ databases">
        <title>Genome Sequence of the Model Brown-Rot Fungus Postia placenta SB12.</title>
        <authorList>
            <consortium name="DOE Joint Genome Institute"/>
            <person name="Gaskell J."/>
            <person name="Kersten P."/>
            <person name="Larrondo L.F."/>
            <person name="Canessa P."/>
            <person name="Martinez D."/>
            <person name="Hibbett D."/>
            <person name="Schmoll M."/>
            <person name="Kubicek C.P."/>
            <person name="Martinez A.T."/>
            <person name="Yadav J."/>
            <person name="Master E."/>
            <person name="Magnuson J.K."/>
            <person name="James T."/>
            <person name="Yaver D."/>
            <person name="Berka R."/>
            <person name="Labutti K."/>
            <person name="Lipzen A."/>
            <person name="Aerts A."/>
            <person name="Barry K."/>
            <person name="Henrissat B."/>
            <person name="Blanchette R."/>
            <person name="Grigoriev I."/>
            <person name="Cullen D."/>
        </authorList>
    </citation>
    <scope>NUCLEOTIDE SEQUENCE [LARGE SCALE GENOMIC DNA]</scope>
    <source>
        <strain evidence="2 3">MAD-698-R-SB12</strain>
    </source>
</reference>
<feature type="region of interest" description="Disordered" evidence="1">
    <location>
        <begin position="804"/>
        <end position="988"/>
    </location>
</feature>
<name>A0A1X6N2N4_9APHY</name>
<dbReference type="InterPro" id="IPR040227">
    <property type="entry name" value="Nibrin-rel"/>
</dbReference>
<feature type="compositionally biased region" description="Basic and acidic residues" evidence="1">
    <location>
        <begin position="637"/>
        <end position="647"/>
    </location>
</feature>
<feature type="compositionally biased region" description="Basic and acidic residues" evidence="1">
    <location>
        <begin position="771"/>
        <end position="780"/>
    </location>
</feature>
<dbReference type="GO" id="GO:0000724">
    <property type="term" value="P:double-strand break repair via homologous recombination"/>
    <property type="evidence" value="ECO:0007669"/>
    <property type="project" value="TreeGrafter"/>
</dbReference>
<dbReference type="RefSeq" id="XP_024339673.1">
    <property type="nucleotide sequence ID" value="XM_024482019.1"/>
</dbReference>
<dbReference type="GO" id="GO:0003684">
    <property type="term" value="F:damaged DNA binding"/>
    <property type="evidence" value="ECO:0007669"/>
    <property type="project" value="TreeGrafter"/>
</dbReference>
<feature type="compositionally biased region" description="Acidic residues" evidence="1">
    <location>
        <begin position="626"/>
        <end position="636"/>
    </location>
</feature>
<feature type="compositionally biased region" description="Low complexity" evidence="1">
    <location>
        <begin position="938"/>
        <end position="947"/>
    </location>
</feature>
<evidence type="ECO:0000313" key="2">
    <source>
        <dbReference type="EMBL" id="OSX62879.1"/>
    </source>
</evidence>
<dbReference type="PANTHER" id="PTHR12162">
    <property type="entry name" value="NIBRIN-RELATED"/>
    <property type="match status" value="1"/>
</dbReference>
<feature type="region of interest" description="Disordered" evidence="1">
    <location>
        <begin position="462"/>
        <end position="687"/>
    </location>
</feature>